<reference evidence="1" key="1">
    <citation type="submission" date="2014-11" db="EMBL/GenBank/DDBJ databases">
        <authorList>
            <person name="Amaro Gonzalez C."/>
        </authorList>
    </citation>
    <scope>NUCLEOTIDE SEQUENCE</scope>
</reference>
<sequence>MPLRLLRANIYSTSAMDTLYKWLYYHNNTPAYTGPFLFRNVSIIPELVIENE</sequence>
<reference evidence="1" key="2">
    <citation type="journal article" date="2015" name="Fish Shellfish Immunol.">
        <title>Early steps in the European eel (Anguilla anguilla)-Vibrio vulnificus interaction in the gills: Role of the RtxA13 toxin.</title>
        <authorList>
            <person name="Callol A."/>
            <person name="Pajuelo D."/>
            <person name="Ebbesson L."/>
            <person name="Teles M."/>
            <person name="MacKenzie S."/>
            <person name="Amaro C."/>
        </authorList>
    </citation>
    <scope>NUCLEOTIDE SEQUENCE</scope>
</reference>
<dbReference type="AlphaFoldDB" id="A0A0E9Q6X4"/>
<organism evidence="1">
    <name type="scientific">Anguilla anguilla</name>
    <name type="common">European freshwater eel</name>
    <name type="synonym">Muraena anguilla</name>
    <dbReference type="NCBI Taxonomy" id="7936"/>
    <lineage>
        <taxon>Eukaryota</taxon>
        <taxon>Metazoa</taxon>
        <taxon>Chordata</taxon>
        <taxon>Craniata</taxon>
        <taxon>Vertebrata</taxon>
        <taxon>Euteleostomi</taxon>
        <taxon>Actinopterygii</taxon>
        <taxon>Neopterygii</taxon>
        <taxon>Teleostei</taxon>
        <taxon>Anguilliformes</taxon>
        <taxon>Anguillidae</taxon>
        <taxon>Anguilla</taxon>
    </lineage>
</organism>
<proteinExistence type="predicted"/>
<accession>A0A0E9Q6X4</accession>
<name>A0A0E9Q6X4_ANGAN</name>
<protein>
    <submittedName>
        <fullName evidence="1">Uncharacterized protein</fullName>
    </submittedName>
</protein>
<dbReference type="EMBL" id="GBXM01096482">
    <property type="protein sequence ID" value="JAH12095.1"/>
    <property type="molecule type" value="Transcribed_RNA"/>
</dbReference>
<evidence type="ECO:0000313" key="1">
    <source>
        <dbReference type="EMBL" id="JAH12095.1"/>
    </source>
</evidence>